<proteinExistence type="predicted"/>
<dbReference type="AlphaFoldDB" id="A0A656JIY7"/>
<reference evidence="1 2" key="1">
    <citation type="journal article" date="2013" name="PLoS Pathog.">
        <title>Genomic analysis of the Kiwifruit pathogen Pseudomonas syringae pv. actinidiae provides insight into the origins of an emergent plant disease.</title>
        <authorList>
            <person name="McCann H.C."/>
            <person name="Rikkerink E.H."/>
            <person name="Bertels F."/>
            <person name="Fiers M."/>
            <person name="Lu A."/>
            <person name="Rees-George J."/>
            <person name="Andersen M.T."/>
            <person name="Gleave A.P."/>
            <person name="Haubold B."/>
            <person name="Wohlers M.W."/>
            <person name="Guttman D.S."/>
            <person name="Wang P.W."/>
            <person name="Straub C."/>
            <person name="Vanneste J.L."/>
            <person name="Rainey P.B."/>
            <person name="Templeton M.D."/>
        </authorList>
    </citation>
    <scope>NUCLEOTIDE SEQUENCE [LARGE SCALE GENOMIC DNA]</scope>
    <source>
        <strain evidence="1 2">ICMP 19096</strain>
    </source>
</reference>
<name>A0A656JIY7_PSESF</name>
<dbReference type="Proteomes" id="UP000018849">
    <property type="component" value="Unassembled WGS sequence"/>
</dbReference>
<evidence type="ECO:0000313" key="2">
    <source>
        <dbReference type="Proteomes" id="UP000018849"/>
    </source>
</evidence>
<protein>
    <submittedName>
        <fullName evidence="1">Uncharacterized protein</fullName>
    </submittedName>
</protein>
<feature type="non-terminal residue" evidence="1">
    <location>
        <position position="75"/>
    </location>
</feature>
<comment type="caution">
    <text evidence="1">The sequence shown here is derived from an EMBL/GenBank/DDBJ whole genome shotgun (WGS) entry which is preliminary data.</text>
</comment>
<gene>
    <name evidence="1" type="ORF">A245_46078</name>
</gene>
<accession>A0A656JIY7</accession>
<evidence type="ECO:0000313" key="1">
    <source>
        <dbReference type="EMBL" id="EPN30102.1"/>
    </source>
</evidence>
<organism evidence="1 2">
    <name type="scientific">Pseudomonas syringae pv. actinidiae ICMP 19096</name>
    <dbReference type="NCBI Taxonomy" id="1194405"/>
    <lineage>
        <taxon>Bacteria</taxon>
        <taxon>Pseudomonadati</taxon>
        <taxon>Pseudomonadota</taxon>
        <taxon>Gammaproteobacteria</taxon>
        <taxon>Pseudomonadales</taxon>
        <taxon>Pseudomonadaceae</taxon>
        <taxon>Pseudomonas</taxon>
        <taxon>Pseudomonas syringae</taxon>
    </lineage>
</organism>
<dbReference type="EMBL" id="AOKF01003910">
    <property type="protein sequence ID" value="EPN30102.1"/>
    <property type="molecule type" value="Genomic_DNA"/>
</dbReference>
<sequence length="75" mass="8283">MQRWQLRIVEGGIGCVLRQKMPIVTGGQCCQPGMTTAAVAVLHDGFGLRHLQGIEHLAEFLRQRARAASRTEPTQ</sequence>